<dbReference type="RefSeq" id="WP_252166538.1">
    <property type="nucleotide sequence ID" value="NZ_CP084930.1"/>
</dbReference>
<proteinExistence type="predicted"/>
<name>A0ABY4X747_9SPHN</name>
<evidence type="ECO:0000256" key="1">
    <source>
        <dbReference type="SAM" id="MobiDB-lite"/>
    </source>
</evidence>
<feature type="compositionally biased region" description="Basic residues" evidence="1">
    <location>
        <begin position="865"/>
        <end position="878"/>
    </location>
</feature>
<feature type="compositionally biased region" description="Basic and acidic residues" evidence="1">
    <location>
        <begin position="797"/>
        <end position="806"/>
    </location>
</feature>
<keyword evidence="2" id="KW-0812">Transmembrane</keyword>
<gene>
    <name evidence="3" type="ORF">LHA26_15875</name>
</gene>
<keyword evidence="4" id="KW-1185">Reference proteome</keyword>
<sequence>MAGAGDLMIRVNFTGTDRLSRLLERIAGTSRAAGRALTETNRTLDGQRRALAEVGRALGGASGNVTHLIERERALRAAVERSTRLLERRVRLTQIEARTRQAQAAGDTMMARGQGSLFGLTMLASPLLAMARAGAEVEATQNRMRMLGLSDGAVRNLTAYAQAMDIAGSSTAENLRYLQEAQGVFRESGEAALGGQLAAAKRMAPLLAKLHVVTAASGAPLSDEQSRYFLRFIEQAGGLTSPERAASLTNGLFRALQSSGGAVQPSDYQAFMARAGIAAAHLTERALFGHIEPLIAEQHEAAGVGLATAFKMASGIKANSRAAAEFVRLGLWDRSRVRFNSLGGVRSTRGNPLTADAAAALQHDPVEFHRDFVLPAYARAGIRTGEARAFENARLFGSTGGNLFNLIDKQMATLLRSGAAYARTQSLDQAYATVNQGFFGEQGKLRAGLKDFMVAAGAKGGLLDSVVRLMRMATSALRAFTALGQAHPTAFAWLGSIVMNLLLMRGALAIARIAFGGLLGPAARVIGLFAKIRAEGSVAAAFPLLGAAARLARRGLGLLGGALSGAMRLALLARVPFGLARAAAMMLGRGVLRAGLMMLASPMVLAIATVIAALALLAFQAYRHWDKVKRAFAGALRWMASLPEQFTHIGAMMLEGLIGMLSPARLIAHVTALAKGAVSAFRQVLGIHSPSRVFAGLGEQIASGLALGIGRGAPRPLARTRALGVALAAAAILPAAASANARRILAAPVPAIGIPPMAAMAGVAARGAGDRSRGRGPAIHQSFHVTIHVTQQPGQDARARPRGEARARRRGAQSAPVELPRRARPWRRLSACAPAPAASNRIIEAIGPPRRRQPGKPPSSPILPKRPRPRIAHQKRHEKTAGEAGGDARF</sequence>
<protein>
    <recommendedName>
        <fullName evidence="5">Phage tail tape measure protein</fullName>
    </recommendedName>
</protein>
<dbReference type="EMBL" id="CP084930">
    <property type="protein sequence ID" value="USI72730.1"/>
    <property type="molecule type" value="Genomic_DNA"/>
</dbReference>
<keyword evidence="2" id="KW-0472">Membrane</keyword>
<evidence type="ECO:0000313" key="4">
    <source>
        <dbReference type="Proteomes" id="UP001056937"/>
    </source>
</evidence>
<feature type="transmembrane region" description="Helical" evidence="2">
    <location>
        <begin position="556"/>
        <end position="577"/>
    </location>
</feature>
<feature type="region of interest" description="Disordered" evidence="1">
    <location>
        <begin position="840"/>
        <end position="890"/>
    </location>
</feature>
<evidence type="ECO:0008006" key="5">
    <source>
        <dbReference type="Google" id="ProtNLM"/>
    </source>
</evidence>
<organism evidence="3 4">
    <name type="scientific">Sphingomonas morindae</name>
    <dbReference type="NCBI Taxonomy" id="1541170"/>
    <lineage>
        <taxon>Bacteria</taxon>
        <taxon>Pseudomonadati</taxon>
        <taxon>Pseudomonadota</taxon>
        <taxon>Alphaproteobacteria</taxon>
        <taxon>Sphingomonadales</taxon>
        <taxon>Sphingomonadaceae</taxon>
        <taxon>Sphingomonas</taxon>
    </lineage>
</organism>
<feature type="transmembrane region" description="Helical" evidence="2">
    <location>
        <begin position="721"/>
        <end position="739"/>
    </location>
</feature>
<evidence type="ECO:0000256" key="2">
    <source>
        <dbReference type="SAM" id="Phobius"/>
    </source>
</evidence>
<dbReference type="Proteomes" id="UP001056937">
    <property type="component" value="Chromosome 1"/>
</dbReference>
<feature type="region of interest" description="Disordered" evidence="1">
    <location>
        <begin position="788"/>
        <end position="822"/>
    </location>
</feature>
<accession>A0ABY4X747</accession>
<feature type="transmembrane region" description="Helical" evidence="2">
    <location>
        <begin position="597"/>
        <end position="619"/>
    </location>
</feature>
<keyword evidence="2" id="KW-1133">Transmembrane helix</keyword>
<evidence type="ECO:0000313" key="3">
    <source>
        <dbReference type="EMBL" id="USI72730.1"/>
    </source>
</evidence>
<reference evidence="3" key="1">
    <citation type="journal article" date="2022" name="Toxins">
        <title>Genomic Analysis of Sphingopyxis sp. USTB-05 for Biodegrading Cyanobacterial Hepatotoxins.</title>
        <authorList>
            <person name="Liu C."/>
            <person name="Xu Q."/>
            <person name="Zhao Z."/>
            <person name="Zhang H."/>
            <person name="Liu X."/>
            <person name="Yin C."/>
            <person name="Liu Y."/>
            <person name="Yan H."/>
        </authorList>
    </citation>
    <scope>NUCLEOTIDE SEQUENCE</scope>
    <source>
        <strain evidence="3">NBD5</strain>
    </source>
</reference>
<feature type="transmembrane region" description="Helical" evidence="2">
    <location>
        <begin position="745"/>
        <end position="765"/>
    </location>
</feature>